<accession>A0A975F0I1</accession>
<dbReference type="AlphaFoldDB" id="A0A975F0I1"/>
<dbReference type="GO" id="GO:0004519">
    <property type="term" value="F:endonuclease activity"/>
    <property type="evidence" value="ECO:0007669"/>
    <property type="project" value="UniProtKB-KW"/>
</dbReference>
<reference evidence="2" key="1">
    <citation type="submission" date="2020-05" db="EMBL/GenBank/DDBJ databases">
        <authorList>
            <person name="Zeng H."/>
            <person name="Chan Y.K."/>
            <person name="Watt R.M."/>
        </authorList>
    </citation>
    <scope>NUCLEOTIDE SEQUENCE</scope>
    <source>
        <strain evidence="2">ATCC 700773</strain>
    </source>
</reference>
<dbReference type="Pfam" id="PF13392">
    <property type="entry name" value="HNH_3"/>
    <property type="match status" value="1"/>
</dbReference>
<protein>
    <submittedName>
        <fullName evidence="2">HNH endonuclease</fullName>
    </submittedName>
</protein>
<dbReference type="InterPro" id="IPR003615">
    <property type="entry name" value="HNH_nuc"/>
</dbReference>
<dbReference type="RefSeq" id="WP_210116855.1">
    <property type="nucleotide sequence ID" value="NZ_CP054257.1"/>
</dbReference>
<organism evidence="2 3">
    <name type="scientific">Treponema parvum</name>
    <dbReference type="NCBI Taxonomy" id="138851"/>
    <lineage>
        <taxon>Bacteria</taxon>
        <taxon>Pseudomonadati</taxon>
        <taxon>Spirochaetota</taxon>
        <taxon>Spirochaetia</taxon>
        <taxon>Spirochaetales</taxon>
        <taxon>Treponemataceae</taxon>
        <taxon>Treponema</taxon>
    </lineage>
</organism>
<evidence type="ECO:0000313" key="3">
    <source>
        <dbReference type="Proteomes" id="UP000671995"/>
    </source>
</evidence>
<gene>
    <name evidence="2" type="ORF">HRI96_08010</name>
</gene>
<dbReference type="InterPro" id="IPR044925">
    <property type="entry name" value="His-Me_finger_sf"/>
</dbReference>
<sequence>MEEIIYGYGGKKYTVEKLKDLCPSSSEIEVQNKIERETHRLKIYHSERYNSQVENLPGEIWVRLSQKGWERIFVSNQARIKYLKDDGNFEFLNQDEDPSISDFGYLVIDPEKKYPELHKLISKGYPRYPRVYKLVAMAFLGKDEYEGDGSVIHHIDNNGYDNRPENLIWLTKKEHNQI</sequence>
<dbReference type="Gene3D" id="3.90.75.20">
    <property type="match status" value="1"/>
</dbReference>
<reference evidence="2" key="2">
    <citation type="journal article" date="2021" name="Microbiol. Resour. Announc.">
        <title>Complete Genome Sequences of Three Human Oral Treponema parvum Isolates.</title>
        <authorList>
            <person name="Zeng H."/>
            <person name="Watt R.M."/>
        </authorList>
    </citation>
    <scope>NUCLEOTIDE SEQUENCE</scope>
    <source>
        <strain evidence="2">ATCC 700773</strain>
    </source>
</reference>
<evidence type="ECO:0000313" key="2">
    <source>
        <dbReference type="EMBL" id="QTQ12142.1"/>
    </source>
</evidence>
<evidence type="ECO:0000259" key="1">
    <source>
        <dbReference type="Pfam" id="PF13392"/>
    </source>
</evidence>
<name>A0A975F0I1_9SPIR</name>
<feature type="domain" description="HNH nuclease" evidence="1">
    <location>
        <begin position="135"/>
        <end position="177"/>
    </location>
</feature>
<keyword evidence="2" id="KW-0540">Nuclease</keyword>
<keyword evidence="2" id="KW-0378">Hydrolase</keyword>
<keyword evidence="2" id="KW-0255">Endonuclease</keyword>
<dbReference type="Proteomes" id="UP000671995">
    <property type="component" value="Chromosome"/>
</dbReference>
<dbReference type="CDD" id="cd00085">
    <property type="entry name" value="HNHc"/>
    <property type="match status" value="1"/>
</dbReference>
<dbReference type="SUPFAM" id="SSF54060">
    <property type="entry name" value="His-Me finger endonucleases"/>
    <property type="match status" value="1"/>
</dbReference>
<proteinExistence type="predicted"/>
<dbReference type="EMBL" id="CP054257">
    <property type="protein sequence ID" value="QTQ12142.1"/>
    <property type="molecule type" value="Genomic_DNA"/>
</dbReference>